<feature type="compositionally biased region" description="Low complexity" evidence="4">
    <location>
        <begin position="776"/>
        <end position="787"/>
    </location>
</feature>
<evidence type="ECO:0000313" key="6">
    <source>
        <dbReference type="EMBL" id="KFM57604.1"/>
    </source>
</evidence>
<dbReference type="PANTHER" id="PTHR10807">
    <property type="entry name" value="MYOTUBULARIN-RELATED"/>
    <property type="match status" value="1"/>
</dbReference>
<organism evidence="6 7">
    <name type="scientific">Stegodyphus mimosarum</name>
    <name type="common">African social velvet spider</name>
    <dbReference type="NCBI Taxonomy" id="407821"/>
    <lineage>
        <taxon>Eukaryota</taxon>
        <taxon>Metazoa</taxon>
        <taxon>Ecdysozoa</taxon>
        <taxon>Arthropoda</taxon>
        <taxon>Chelicerata</taxon>
        <taxon>Arachnida</taxon>
        <taxon>Araneae</taxon>
        <taxon>Araneomorphae</taxon>
        <taxon>Entelegynae</taxon>
        <taxon>Eresoidea</taxon>
        <taxon>Eresidae</taxon>
        <taxon>Stegodyphus</taxon>
    </lineage>
</organism>
<feature type="binding site" evidence="3">
    <location>
        <begin position="314"/>
        <end position="317"/>
    </location>
    <ligand>
        <name>substrate</name>
    </ligand>
</feature>
<sequence>MDEASIEVLVSREAYPVNTFISDDGIYTVPFNLLPGEGGLFRGRTSEGILILTEYRLYHTEGTFFNIPVGLIDYIECRDIFYLYIYCKDGRSFRCIFDNTDETQKWFKRIQNGIKVPDKVDDQFGFRSFAWTGEEQKEGIASKFSTHDLKEAAFADVTAEAERMGFDLNSVWKISRVNEDYQLCPSYPPYIIVPTSVHDEHVKDLATFRYSRRIPAVVWRHQQNGCIIARSSQPRMGILSWRNANDEKLIQAISDACTSDPGYEIKVNGKEESYSLQSDLDGDGSLFCSQDQVKPTQKKLLIVDARSYAAAMTNRAKGGGYECDGYYSNCEIQYMGLANIHTIRNSFACVRALCAAPDDSWLSSLENTKWLHHISGLIRAALLVVNSVDVEKRPVLVHCSDGWDRTPQIVALAEIMLDPYYRTKKGFQVLVEREWLQFGHKFADRCGQSGGTEDRNERSPVFIQWLDCIYQLLEQFECHFEFNQQYLARLVLHTYSCLFGTFLCNTDQSRNAYKVSNRTFSVWPVLNEKSQFHNYLFNHSNEVLRPSYHIRNLKFWSDVYLPNNSVSLGRSTLPPVEEPLPEENVEKTNLVKTKSCDNIPCAEHSLTLQRRNSDPNLVENTFMEPVLYPHIPEYTEKILTHNSNIMENSVLSNLCNGFGADRSELDDLERTGSKSFGISHSNLVLKEPTIDGSTDTLVSENGALVQEQCRNESSHINNGETFSYSKLACSVSTSTTDLPLTVEGVLQSMTQNISYIDSRLPNWCQNVIGACISNKRNSDSSNSCSCSYTTPNHSRTPSSGFPATPCDEPSDMPTLKKDSSIHQTLDVDGLTIVPNAVQERIKKLILHYKNKVANLQYELSSARCEFFQHIYRYYQVRDGHGIDADDAFHSSPFYACGQQYHSSAVMAKNSYASMVHCYRLSKPAALS</sequence>
<comment type="similarity">
    <text evidence="1">Belongs to the protein-tyrosine phosphatase family. Non-receptor class myotubularin subfamily.</text>
</comment>
<feature type="binding site" evidence="3">
    <location>
        <begin position="339"/>
        <end position="340"/>
    </location>
    <ligand>
        <name>substrate</name>
    </ligand>
</feature>
<dbReference type="SUPFAM" id="SSF50729">
    <property type="entry name" value="PH domain-like"/>
    <property type="match status" value="1"/>
</dbReference>
<feature type="domain" description="Myotubularin phosphatase" evidence="5">
    <location>
        <begin position="151"/>
        <end position="560"/>
    </location>
</feature>
<dbReference type="InterPro" id="IPR016130">
    <property type="entry name" value="Tyr_Pase_AS"/>
</dbReference>
<protein>
    <submittedName>
        <fullName evidence="6">Myotubularin-related protein 3</fullName>
    </submittedName>
</protein>
<dbReference type="OMA" id="WLHHISG"/>
<dbReference type="OrthoDB" id="271628at2759"/>
<gene>
    <name evidence="6" type="ORF">X975_13853</name>
</gene>
<evidence type="ECO:0000256" key="4">
    <source>
        <dbReference type="SAM" id="MobiDB-lite"/>
    </source>
</evidence>
<dbReference type="PROSITE" id="PS51339">
    <property type="entry name" value="PPASE_MYOTUBULARIN"/>
    <property type="match status" value="1"/>
</dbReference>
<dbReference type="AlphaFoldDB" id="A0A087SXL5"/>
<feature type="region of interest" description="Disordered" evidence="4">
    <location>
        <begin position="776"/>
        <end position="813"/>
    </location>
</feature>
<dbReference type="Pfam" id="PF06602">
    <property type="entry name" value="Myotub-related"/>
    <property type="match status" value="1"/>
</dbReference>
<reference evidence="6 7" key="1">
    <citation type="submission" date="2013-11" db="EMBL/GenBank/DDBJ databases">
        <title>Genome sequencing of Stegodyphus mimosarum.</title>
        <authorList>
            <person name="Bechsgaard J."/>
        </authorList>
    </citation>
    <scope>NUCLEOTIDE SEQUENCE [LARGE SCALE GENOMIC DNA]</scope>
</reference>
<dbReference type="PROSITE" id="PS00383">
    <property type="entry name" value="TYR_PHOSPHATASE_1"/>
    <property type="match status" value="1"/>
</dbReference>
<dbReference type="GO" id="GO:0016020">
    <property type="term" value="C:membrane"/>
    <property type="evidence" value="ECO:0007669"/>
    <property type="project" value="TreeGrafter"/>
</dbReference>
<proteinExistence type="inferred from homology"/>
<evidence type="ECO:0000313" key="7">
    <source>
        <dbReference type="Proteomes" id="UP000054359"/>
    </source>
</evidence>
<dbReference type="GO" id="GO:0052629">
    <property type="term" value="F:phosphatidylinositol-3,5-bisphosphate 3-phosphatase activity"/>
    <property type="evidence" value="ECO:0007669"/>
    <property type="project" value="TreeGrafter"/>
</dbReference>
<dbReference type="GO" id="GO:0010506">
    <property type="term" value="P:regulation of autophagy"/>
    <property type="evidence" value="ECO:0007669"/>
    <property type="project" value="TreeGrafter"/>
</dbReference>
<dbReference type="PANTHER" id="PTHR10807:SF75">
    <property type="entry name" value="PHOSPHATIDYLINOSITOL-3-PHOSPHATE PHOSPHATASE"/>
    <property type="match status" value="1"/>
</dbReference>
<dbReference type="GO" id="GO:0019903">
    <property type="term" value="F:protein phosphatase binding"/>
    <property type="evidence" value="ECO:0007669"/>
    <property type="project" value="TreeGrafter"/>
</dbReference>
<keyword evidence="7" id="KW-1185">Reference proteome</keyword>
<evidence type="ECO:0000256" key="2">
    <source>
        <dbReference type="PIRSR" id="PIRSR630564-1"/>
    </source>
</evidence>
<name>A0A087SXL5_STEMI</name>
<dbReference type="InterPro" id="IPR029021">
    <property type="entry name" value="Prot-tyrosine_phosphatase-like"/>
</dbReference>
<dbReference type="SUPFAM" id="SSF52799">
    <property type="entry name" value="(Phosphotyrosine protein) phosphatases II"/>
    <property type="match status" value="1"/>
</dbReference>
<dbReference type="GO" id="GO:0004438">
    <property type="term" value="F:phosphatidylinositol-3-phosphate phosphatase activity"/>
    <property type="evidence" value="ECO:0007669"/>
    <property type="project" value="TreeGrafter"/>
</dbReference>
<feature type="binding site" evidence="3">
    <location>
        <begin position="399"/>
        <end position="405"/>
    </location>
    <ligand>
        <name>substrate</name>
    </ligand>
</feature>
<evidence type="ECO:0000259" key="5">
    <source>
        <dbReference type="PROSITE" id="PS51339"/>
    </source>
</evidence>
<feature type="non-terminal residue" evidence="6">
    <location>
        <position position="927"/>
    </location>
</feature>
<accession>A0A087SXL5</accession>
<feature type="compositionally biased region" description="Polar residues" evidence="4">
    <location>
        <begin position="788"/>
        <end position="801"/>
    </location>
</feature>
<dbReference type="STRING" id="407821.A0A087SXL5"/>
<dbReference type="EMBL" id="KK112422">
    <property type="protein sequence ID" value="KFM57604.1"/>
    <property type="molecule type" value="Genomic_DNA"/>
</dbReference>
<dbReference type="InterPro" id="IPR030564">
    <property type="entry name" value="Myotubularin"/>
</dbReference>
<dbReference type="GO" id="GO:0046856">
    <property type="term" value="P:phosphatidylinositol dephosphorylation"/>
    <property type="evidence" value="ECO:0007669"/>
    <property type="project" value="TreeGrafter"/>
</dbReference>
<feature type="active site" description="Phosphocysteine intermediate" evidence="2">
    <location>
        <position position="399"/>
    </location>
</feature>
<evidence type="ECO:0000256" key="1">
    <source>
        <dbReference type="ARBA" id="ARBA00007471"/>
    </source>
</evidence>
<dbReference type="GO" id="GO:0005737">
    <property type="term" value="C:cytoplasm"/>
    <property type="evidence" value="ECO:0007669"/>
    <property type="project" value="TreeGrafter"/>
</dbReference>
<evidence type="ECO:0000256" key="3">
    <source>
        <dbReference type="PIRSR" id="PIRSR630564-2"/>
    </source>
</evidence>
<dbReference type="InterPro" id="IPR010569">
    <property type="entry name" value="Myotubularin-like_Pase_dom"/>
</dbReference>
<dbReference type="Proteomes" id="UP000054359">
    <property type="component" value="Unassembled WGS sequence"/>
</dbReference>